<evidence type="ECO:0000256" key="1">
    <source>
        <dbReference type="SAM" id="Phobius"/>
    </source>
</evidence>
<dbReference type="OrthoDB" id="581720at2"/>
<dbReference type="eggNOG" id="ENOG5030585">
    <property type="taxonomic scope" value="Bacteria"/>
</dbReference>
<keyword evidence="1" id="KW-0472">Membrane</keyword>
<sequence>MDLKIIISNIFIICMNLILFVHSAEDNEILKTRISHTFTNETGTYDVKAIIQWASSQPIDQHVELPTNKFADFLIWDTWSELDHPPQSNLKQFVESPNHKHRVMTADLNLPIVLTNTSVIIDGVHRIAKAMYESHEKVKCVFIDHSTLIKFRISSPFKGDRSSLIPHLPIEDLFLRLGKDSLPKEESERIETLEEYFTEHLPTAMDKEDYWEVRLERPSTPYGSYMHDPQIRQGLEWWRPGTRVRNIPSEKRFLERGLFALEDQWIPLSWSHYFQRNGSFPQELILLHIDDHQDMMAPRIGKRLDGRYVDFITGDHFSLLKPETVEAAIVSGALGKGSILTPLIWQLEKIHVRHLTLRPTPYTNYALKKALQQDTILGEPLQRISIQCENTERDTLLSSSNYIATSNIDTWLSFIPDNVAIFLHIDMDFFNNRFDGDSSWQEDKGRRIHDPSLNEQQKLLKDIFAGIKRQSLHQRIIDVSICLSPSFFPAEFWEPITEMLFRECKELSILSMNDKATIK</sequence>
<evidence type="ECO:0008006" key="4">
    <source>
        <dbReference type="Google" id="ProtNLM"/>
    </source>
</evidence>
<dbReference type="HOGENOM" id="CLU_524485_0_0_5"/>
<dbReference type="RefSeq" id="WP_038464457.1">
    <property type="nucleotide sequence ID" value="NZ_CP008941.1"/>
</dbReference>
<feature type="transmembrane region" description="Helical" evidence="1">
    <location>
        <begin position="6"/>
        <end position="24"/>
    </location>
</feature>
<evidence type="ECO:0000313" key="3">
    <source>
        <dbReference type="Proteomes" id="UP000028926"/>
    </source>
</evidence>
<reference evidence="2 3" key="1">
    <citation type="submission" date="2014-07" db="EMBL/GenBank/DDBJ databases">
        <title>Comparative genomic insights into amoeba endosymbionts belonging to the families of Holosporaceae and Candidatus Midichloriaceae within Rickettsiales.</title>
        <authorList>
            <person name="Wang Z."/>
            <person name="Wu M."/>
        </authorList>
    </citation>
    <scope>NUCLEOTIDE SEQUENCE [LARGE SCALE GENOMIC DNA]</scope>
    <source>
        <strain evidence="2">PRA3</strain>
    </source>
</reference>
<accession>A0A077AW14</accession>
<gene>
    <name evidence="2" type="ORF">ID47_05035</name>
</gene>
<dbReference type="SUPFAM" id="SSF110849">
    <property type="entry name" value="ParB/Sulfiredoxin"/>
    <property type="match status" value="1"/>
</dbReference>
<dbReference type="EMBL" id="CP008941">
    <property type="protein sequence ID" value="AIK96244.1"/>
    <property type="molecule type" value="Genomic_DNA"/>
</dbReference>
<evidence type="ECO:0000313" key="2">
    <source>
        <dbReference type="EMBL" id="AIK96244.1"/>
    </source>
</evidence>
<name>A0A077AW14_9PROT</name>
<dbReference type="Proteomes" id="UP000028926">
    <property type="component" value="Chromosome"/>
</dbReference>
<protein>
    <recommendedName>
        <fullName evidence="4">ParB/Sulfiredoxin domain-containing protein</fullName>
    </recommendedName>
</protein>
<keyword evidence="3" id="KW-1185">Reference proteome</keyword>
<dbReference type="InterPro" id="IPR036086">
    <property type="entry name" value="ParB/Sulfiredoxin_sf"/>
</dbReference>
<keyword evidence="1" id="KW-0812">Transmembrane</keyword>
<organism evidence="2 3">
    <name type="scientific">Candidatus Odyssella acanthamoebae</name>
    <dbReference type="NCBI Taxonomy" id="91604"/>
    <lineage>
        <taxon>Bacteria</taxon>
        <taxon>Pseudomonadati</taxon>
        <taxon>Pseudomonadota</taxon>
        <taxon>Alphaproteobacteria</taxon>
        <taxon>Holosporales</taxon>
        <taxon>Candidatus Paracaedibacteraceae</taxon>
        <taxon>Candidatus Odyssella</taxon>
    </lineage>
</organism>
<proteinExistence type="predicted"/>
<keyword evidence="1" id="KW-1133">Transmembrane helix</keyword>
<dbReference type="KEGG" id="paca:ID47_05035"/>
<dbReference type="AlphaFoldDB" id="A0A077AW14"/>